<organism evidence="1 2">
    <name type="scientific">Variovorax boronicumulans</name>
    <dbReference type="NCBI Taxonomy" id="436515"/>
    <lineage>
        <taxon>Bacteria</taxon>
        <taxon>Pseudomonadati</taxon>
        <taxon>Pseudomonadota</taxon>
        <taxon>Betaproteobacteria</taxon>
        <taxon>Burkholderiales</taxon>
        <taxon>Comamonadaceae</taxon>
        <taxon>Variovorax</taxon>
    </lineage>
</organism>
<dbReference type="EMBL" id="JAUSRD010000012">
    <property type="protein sequence ID" value="MDP9895371.1"/>
    <property type="molecule type" value="Genomic_DNA"/>
</dbReference>
<sequence length="170" mass="18685">MVSLVNTELWAPSVGRFILAMGSIESVMRRCVLNWTSSTIYKHTKSMGLNQRIDLVMGLVEEQPFPAASKASFSKSLAEAKSLIPTRNTVAHHPLALMIFVDVDRPLQEGIFPKDSEEGSITLEVLQLAYTKAEKVASDLEEGLVRFRSKSIDDYLAAPPLAGLPTNRAP</sequence>
<protein>
    <submittedName>
        <fullName evidence="1">Uncharacterized protein</fullName>
    </submittedName>
</protein>
<name>A0AAW8D1L9_9BURK</name>
<proteinExistence type="predicted"/>
<dbReference type="AlphaFoldDB" id="A0AAW8D1L9"/>
<dbReference type="RefSeq" id="WP_307686082.1">
    <property type="nucleotide sequence ID" value="NZ_JAUSRD010000012.1"/>
</dbReference>
<evidence type="ECO:0000313" key="2">
    <source>
        <dbReference type="Proteomes" id="UP001242045"/>
    </source>
</evidence>
<accession>A0AAW8D1L9</accession>
<comment type="caution">
    <text evidence="1">The sequence shown here is derived from an EMBL/GenBank/DDBJ whole genome shotgun (WGS) entry which is preliminary data.</text>
</comment>
<gene>
    <name evidence="1" type="ORF">J2W31_004496</name>
</gene>
<dbReference type="Proteomes" id="UP001242045">
    <property type="component" value="Unassembled WGS sequence"/>
</dbReference>
<evidence type="ECO:0000313" key="1">
    <source>
        <dbReference type="EMBL" id="MDP9895371.1"/>
    </source>
</evidence>
<reference evidence="1" key="1">
    <citation type="submission" date="2023-07" db="EMBL/GenBank/DDBJ databases">
        <title>Sorghum-associated microbial communities from plants grown in Nebraska, USA.</title>
        <authorList>
            <person name="Schachtman D."/>
        </authorList>
    </citation>
    <scope>NUCLEOTIDE SEQUENCE</scope>
    <source>
        <strain evidence="1">DS3754</strain>
    </source>
</reference>